<dbReference type="Proteomes" id="UP000007490">
    <property type="component" value="Chromosome"/>
</dbReference>
<organism evidence="2 3">
    <name type="scientific">Methanobacterium lacus (strain AL-21)</name>
    <dbReference type="NCBI Taxonomy" id="877455"/>
    <lineage>
        <taxon>Archaea</taxon>
        <taxon>Methanobacteriati</taxon>
        <taxon>Methanobacteriota</taxon>
        <taxon>Methanomada group</taxon>
        <taxon>Methanobacteria</taxon>
        <taxon>Methanobacteriales</taxon>
        <taxon>Methanobacteriaceae</taxon>
        <taxon>Methanobacterium</taxon>
    </lineage>
</organism>
<keyword evidence="3" id="KW-1185">Reference proteome</keyword>
<name>F0TCL6_METLA</name>
<dbReference type="InterPro" id="IPR001226">
    <property type="entry name" value="Flavodoxin_CS"/>
</dbReference>
<dbReference type="InterPro" id="IPR029039">
    <property type="entry name" value="Flavoprotein-like_sf"/>
</dbReference>
<dbReference type="EMBL" id="CP002551">
    <property type="protein sequence ID" value="ADZ09293.1"/>
    <property type="molecule type" value="Genomic_DNA"/>
</dbReference>
<dbReference type="PANTHER" id="PTHR39201">
    <property type="entry name" value="EXPORTED PROTEIN-RELATED"/>
    <property type="match status" value="1"/>
</dbReference>
<dbReference type="AlphaFoldDB" id="F0TCL6"/>
<dbReference type="InterPro" id="IPR008254">
    <property type="entry name" value="Flavodoxin/NO_synth"/>
</dbReference>
<gene>
    <name evidence="2" type="ordered locus">Metbo_1046</name>
</gene>
<dbReference type="GeneID" id="10277495"/>
<dbReference type="Gene3D" id="3.40.50.360">
    <property type="match status" value="1"/>
</dbReference>
<sequence>MKTLIVYYSRTGVTKGIAEEISHSLDCDIEEILDKENRSGIIGYIKSGYETVRNKVSEIEPPKNDLSNYELLIIGTPVWAGKMAVPVKTYIEQNRDKIPNLACFCTCGGTGIDGTLNGIAESAQVTPLASFGLKAPELKNGSYSSTIEKFIENIS</sequence>
<dbReference type="PROSITE" id="PS50902">
    <property type="entry name" value="FLAVODOXIN_LIKE"/>
    <property type="match status" value="1"/>
</dbReference>
<dbReference type="PANTHER" id="PTHR39201:SF1">
    <property type="entry name" value="FLAVODOXIN-LIKE DOMAIN-CONTAINING PROTEIN"/>
    <property type="match status" value="1"/>
</dbReference>
<dbReference type="Pfam" id="PF12682">
    <property type="entry name" value="Flavodoxin_4"/>
    <property type="match status" value="1"/>
</dbReference>
<dbReference type="HOGENOM" id="CLU_068890_3_1_2"/>
<feature type="domain" description="Flavodoxin-like" evidence="1">
    <location>
        <begin position="3"/>
        <end position="155"/>
    </location>
</feature>
<dbReference type="PROSITE" id="PS00201">
    <property type="entry name" value="FLAVODOXIN"/>
    <property type="match status" value="1"/>
</dbReference>
<accession>F0TCL6</accession>
<proteinExistence type="predicted"/>
<dbReference type="OrthoDB" id="73155at2157"/>
<evidence type="ECO:0000313" key="2">
    <source>
        <dbReference type="EMBL" id="ADZ09293.1"/>
    </source>
</evidence>
<dbReference type="SUPFAM" id="SSF52218">
    <property type="entry name" value="Flavoproteins"/>
    <property type="match status" value="1"/>
</dbReference>
<dbReference type="eggNOG" id="arCOG00519">
    <property type="taxonomic scope" value="Archaea"/>
</dbReference>
<evidence type="ECO:0000313" key="3">
    <source>
        <dbReference type="Proteomes" id="UP000007490"/>
    </source>
</evidence>
<protein>
    <submittedName>
        <fullName evidence="2">Flavodoxin related protein</fullName>
    </submittedName>
</protein>
<dbReference type="KEGG" id="mel:Metbo_1046"/>
<evidence type="ECO:0000259" key="1">
    <source>
        <dbReference type="PROSITE" id="PS50902"/>
    </source>
</evidence>
<reference evidence="2 3" key="2">
    <citation type="journal article" date="2014" name="Int. J. Syst. Evol. Microbiol.">
        <title>Methanobacterium paludis sp. nov. and a novel strain of Methanobacterium lacus isolated from northern peatlands.</title>
        <authorList>
            <person name="Cadillo-Quiroz H."/>
            <person name="Brauer S.L."/>
            <person name="Goodson N."/>
            <person name="Yavitt J.B."/>
            <person name="Zinder S.H."/>
        </authorList>
    </citation>
    <scope>NUCLEOTIDE SEQUENCE [LARGE SCALE GENOMIC DNA]</scope>
    <source>
        <strain evidence="2 3">AL-21</strain>
    </source>
</reference>
<dbReference type="GO" id="GO:0010181">
    <property type="term" value="F:FMN binding"/>
    <property type="evidence" value="ECO:0007669"/>
    <property type="project" value="InterPro"/>
</dbReference>
<dbReference type="RefSeq" id="WP_013644644.1">
    <property type="nucleotide sequence ID" value="NC_015216.1"/>
</dbReference>
<dbReference type="GO" id="GO:0009055">
    <property type="term" value="F:electron transfer activity"/>
    <property type="evidence" value="ECO:0007669"/>
    <property type="project" value="InterPro"/>
</dbReference>
<reference evidence="3" key="1">
    <citation type="submission" date="2011-02" db="EMBL/GenBank/DDBJ databases">
        <title>Complete sequence of Methanobacterium sp. AL-21.</title>
        <authorList>
            <consortium name="US DOE Joint Genome Institute"/>
            <person name="Lucas S."/>
            <person name="Copeland A."/>
            <person name="Lapidus A."/>
            <person name="Cheng J.-F."/>
            <person name="Goodwin L."/>
            <person name="Pitluck S."/>
            <person name="Chertkov O."/>
            <person name="Detter J.C."/>
            <person name="Han C."/>
            <person name="Tapia R."/>
            <person name="Land M."/>
            <person name="Hauser L."/>
            <person name="Kyrpides N."/>
            <person name="Ivanova N."/>
            <person name="Mikhailova N."/>
            <person name="Pagani I."/>
            <person name="Cadillo-Quiroz H."/>
            <person name="Imachi H."/>
            <person name="Zinder S."/>
            <person name="Liu W."/>
            <person name="Woyke T."/>
        </authorList>
    </citation>
    <scope>NUCLEOTIDE SEQUENCE [LARGE SCALE GENOMIC DNA]</scope>
    <source>
        <strain evidence="3">AL-21</strain>
    </source>
</reference>